<reference evidence="1 2" key="1">
    <citation type="submission" date="2024-02" db="EMBL/GenBank/DDBJ databases">
        <authorList>
            <person name="Chen Y."/>
            <person name="Shah S."/>
            <person name="Dougan E. K."/>
            <person name="Thang M."/>
            <person name="Chan C."/>
        </authorList>
    </citation>
    <scope>NUCLEOTIDE SEQUENCE [LARGE SCALE GENOMIC DNA]</scope>
</reference>
<evidence type="ECO:0000313" key="2">
    <source>
        <dbReference type="Proteomes" id="UP001642484"/>
    </source>
</evidence>
<organism evidence="1 2">
    <name type="scientific">Durusdinium trenchii</name>
    <dbReference type="NCBI Taxonomy" id="1381693"/>
    <lineage>
        <taxon>Eukaryota</taxon>
        <taxon>Sar</taxon>
        <taxon>Alveolata</taxon>
        <taxon>Dinophyceae</taxon>
        <taxon>Suessiales</taxon>
        <taxon>Symbiodiniaceae</taxon>
        <taxon>Durusdinium</taxon>
    </lineage>
</organism>
<dbReference type="Proteomes" id="UP001642484">
    <property type="component" value="Unassembled WGS sequence"/>
</dbReference>
<comment type="caution">
    <text evidence="1">The sequence shown here is derived from an EMBL/GenBank/DDBJ whole genome shotgun (WGS) entry which is preliminary data.</text>
</comment>
<keyword evidence="2" id="KW-1185">Reference proteome</keyword>
<gene>
    <name evidence="1" type="ORF">CCMP2556_LOCUS53381</name>
</gene>
<sequence>MAQQQRAPLDSHPRGVKRQAIENLENERLDLLVQNLVQRFTDLEVSGNPELRSLTPDLQRQLVDGLIHNLSRYQQDLSAAAVAWPSFRLHVGDPLRLQAPPRLLARTHLLILLYQPRTFQYRAQDSGSMLLTSSSISSTPYVSPPYPNTAEDHA</sequence>
<dbReference type="EMBL" id="CAXAMN010028173">
    <property type="protein sequence ID" value="CAK9115514.1"/>
    <property type="molecule type" value="Genomic_DNA"/>
</dbReference>
<protein>
    <submittedName>
        <fullName evidence="1">Uncharacterized protein</fullName>
    </submittedName>
</protein>
<accession>A0ABP0STD4</accession>
<evidence type="ECO:0000313" key="1">
    <source>
        <dbReference type="EMBL" id="CAK9115514.1"/>
    </source>
</evidence>
<proteinExistence type="predicted"/>
<name>A0ABP0STD4_9DINO</name>